<dbReference type="GO" id="GO:0004930">
    <property type="term" value="F:G protein-coupled receptor activity"/>
    <property type="evidence" value="ECO:0007669"/>
    <property type="project" value="UniProtKB-KW"/>
</dbReference>
<dbReference type="PANTHER" id="PTHR24243">
    <property type="entry name" value="G-PROTEIN COUPLED RECEPTOR"/>
    <property type="match status" value="1"/>
</dbReference>
<keyword evidence="6" id="KW-0675">Receptor</keyword>
<dbReference type="GO" id="GO:0016020">
    <property type="term" value="C:membrane"/>
    <property type="evidence" value="ECO:0007669"/>
    <property type="project" value="UniProtKB-SubCell"/>
</dbReference>
<dbReference type="InterPro" id="IPR000276">
    <property type="entry name" value="GPCR_Rhodpsn"/>
</dbReference>
<dbReference type="Pfam" id="PF00001">
    <property type="entry name" value="7tm_1"/>
    <property type="match status" value="1"/>
</dbReference>
<keyword evidence="7" id="KW-0807">Transducer</keyword>
<feature type="transmembrane region" description="Helical" evidence="8">
    <location>
        <begin position="75"/>
        <end position="96"/>
    </location>
</feature>
<evidence type="ECO:0000256" key="8">
    <source>
        <dbReference type="SAM" id="Phobius"/>
    </source>
</evidence>
<keyword evidence="5 8" id="KW-0472">Membrane</keyword>
<dbReference type="SUPFAM" id="SSF81321">
    <property type="entry name" value="Family A G protein-coupled receptor-like"/>
    <property type="match status" value="1"/>
</dbReference>
<keyword evidence="2 8" id="KW-0812">Transmembrane</keyword>
<dbReference type="Gene3D" id="1.20.1070.10">
    <property type="entry name" value="Rhodopsin 7-helix transmembrane proteins"/>
    <property type="match status" value="1"/>
</dbReference>
<feature type="transmembrane region" description="Helical" evidence="8">
    <location>
        <begin position="254"/>
        <end position="277"/>
    </location>
</feature>
<dbReference type="Proteomes" id="UP000681722">
    <property type="component" value="Unassembled WGS sequence"/>
</dbReference>
<evidence type="ECO:0000256" key="5">
    <source>
        <dbReference type="ARBA" id="ARBA00023136"/>
    </source>
</evidence>
<dbReference type="EMBL" id="CAJNOQ010017660">
    <property type="protein sequence ID" value="CAF1404040.1"/>
    <property type="molecule type" value="Genomic_DNA"/>
</dbReference>
<proteinExistence type="predicted"/>
<feature type="transmembrane region" description="Helical" evidence="8">
    <location>
        <begin position="158"/>
        <end position="180"/>
    </location>
</feature>
<dbReference type="Proteomes" id="UP000663829">
    <property type="component" value="Unassembled WGS sequence"/>
</dbReference>
<keyword evidence="12" id="KW-1185">Reference proteome</keyword>
<dbReference type="EMBL" id="CAJOBC010083082">
    <property type="protein sequence ID" value="CAF4296402.1"/>
    <property type="molecule type" value="Genomic_DNA"/>
</dbReference>
<evidence type="ECO:0000256" key="3">
    <source>
        <dbReference type="ARBA" id="ARBA00022989"/>
    </source>
</evidence>
<accession>A0A815L1U7</accession>
<reference evidence="10" key="1">
    <citation type="submission" date="2021-02" db="EMBL/GenBank/DDBJ databases">
        <authorList>
            <person name="Nowell W R."/>
        </authorList>
    </citation>
    <scope>NUCLEOTIDE SEQUENCE</scope>
</reference>
<evidence type="ECO:0000256" key="1">
    <source>
        <dbReference type="ARBA" id="ARBA00004141"/>
    </source>
</evidence>
<dbReference type="InterPro" id="IPR017452">
    <property type="entry name" value="GPCR_Rhodpsn_7TM"/>
</dbReference>
<evidence type="ECO:0000313" key="12">
    <source>
        <dbReference type="Proteomes" id="UP000663829"/>
    </source>
</evidence>
<comment type="subcellular location">
    <subcellularLocation>
        <location evidence="1">Membrane</location>
        <topology evidence="1">Multi-pass membrane protein</topology>
    </subcellularLocation>
</comment>
<dbReference type="PANTHER" id="PTHR24243:SF208">
    <property type="entry name" value="PYROKININ-1 RECEPTOR"/>
    <property type="match status" value="1"/>
</dbReference>
<feature type="transmembrane region" description="Helical" evidence="8">
    <location>
        <begin position="116"/>
        <end position="138"/>
    </location>
</feature>
<evidence type="ECO:0000256" key="7">
    <source>
        <dbReference type="ARBA" id="ARBA00023224"/>
    </source>
</evidence>
<evidence type="ECO:0000256" key="6">
    <source>
        <dbReference type="ARBA" id="ARBA00023170"/>
    </source>
</evidence>
<gene>
    <name evidence="10" type="ORF">GPM918_LOCUS33338</name>
    <name evidence="11" type="ORF">SRO942_LOCUS34022</name>
</gene>
<feature type="transmembrane region" description="Helical" evidence="8">
    <location>
        <begin position="6"/>
        <end position="24"/>
    </location>
</feature>
<name>A0A815L1U7_9BILA</name>
<feature type="transmembrane region" description="Helical" evidence="8">
    <location>
        <begin position="210"/>
        <end position="234"/>
    </location>
</feature>
<feature type="domain" description="G-protein coupled receptors family 1 profile" evidence="9">
    <location>
        <begin position="16"/>
        <end position="274"/>
    </location>
</feature>
<comment type="caution">
    <text evidence="10">The sequence shown here is derived from an EMBL/GenBank/DDBJ whole genome shotgun (WGS) entry which is preliminary data.</text>
</comment>
<keyword evidence="4" id="KW-0297">G-protein coupled receptor</keyword>
<evidence type="ECO:0000259" key="9">
    <source>
        <dbReference type="PROSITE" id="PS50262"/>
    </source>
</evidence>
<sequence length="316" mass="35846">MTRYGLTTILILGGMGNIFNILIFSRKQSRSTSCSLYLSAASVLNLLSLSIGIISSDYAVDHINPETYWLIYCKLRLYFLHASLMMGRCYLMLACIDRCTLCSPLTKIRKFSQVKIARRLAPAVVIICFVISMHIPVFNTIQQQRCVMPASYGLIYSIYSLLVAGLLPPLTMGVAGILTYKNLRHIRQRIQPVGMVDSSRLRIRRRDYQIMIMLMVQVIVYIISTTAYPVNLFYTTLTANIVKNADRQAIEKFLGFMAAGFLIYLNAASPFYIYYFTSATFRQDMKRLLTNCGLIFNITISQTGTNRLDATENNTL</sequence>
<dbReference type="AlphaFoldDB" id="A0A815L1U7"/>
<dbReference type="OrthoDB" id="9995852at2759"/>
<evidence type="ECO:0000256" key="2">
    <source>
        <dbReference type="ARBA" id="ARBA00022692"/>
    </source>
</evidence>
<keyword evidence="3 8" id="KW-1133">Transmembrane helix</keyword>
<feature type="transmembrane region" description="Helical" evidence="8">
    <location>
        <begin position="36"/>
        <end position="55"/>
    </location>
</feature>
<evidence type="ECO:0000313" key="11">
    <source>
        <dbReference type="EMBL" id="CAF4296402.1"/>
    </source>
</evidence>
<evidence type="ECO:0000256" key="4">
    <source>
        <dbReference type="ARBA" id="ARBA00023040"/>
    </source>
</evidence>
<protein>
    <recommendedName>
        <fullName evidence="9">G-protein coupled receptors family 1 profile domain-containing protein</fullName>
    </recommendedName>
</protein>
<dbReference type="PROSITE" id="PS50262">
    <property type="entry name" value="G_PROTEIN_RECEP_F1_2"/>
    <property type="match status" value="1"/>
</dbReference>
<evidence type="ECO:0000313" key="10">
    <source>
        <dbReference type="EMBL" id="CAF1404040.1"/>
    </source>
</evidence>
<organism evidence="10 12">
    <name type="scientific">Didymodactylos carnosus</name>
    <dbReference type="NCBI Taxonomy" id="1234261"/>
    <lineage>
        <taxon>Eukaryota</taxon>
        <taxon>Metazoa</taxon>
        <taxon>Spiralia</taxon>
        <taxon>Gnathifera</taxon>
        <taxon>Rotifera</taxon>
        <taxon>Eurotatoria</taxon>
        <taxon>Bdelloidea</taxon>
        <taxon>Philodinida</taxon>
        <taxon>Philodinidae</taxon>
        <taxon>Didymodactylos</taxon>
    </lineage>
</organism>